<accession>A0A2W4QNU8</accession>
<evidence type="ECO:0000256" key="1">
    <source>
        <dbReference type="ARBA" id="ARBA00001946"/>
    </source>
</evidence>
<comment type="caution">
    <text evidence="4">The sequence shown here is derived from an EMBL/GenBank/DDBJ whole genome shotgun (WGS) entry which is preliminary data.</text>
</comment>
<dbReference type="GO" id="GO:0016787">
    <property type="term" value="F:hydrolase activity"/>
    <property type="evidence" value="ECO:0007669"/>
    <property type="project" value="UniProtKB-KW"/>
</dbReference>
<dbReference type="Proteomes" id="UP000249396">
    <property type="component" value="Unassembled WGS sequence"/>
</dbReference>
<dbReference type="AlphaFoldDB" id="A0A2W4QNU8"/>
<evidence type="ECO:0000259" key="3">
    <source>
        <dbReference type="PROSITE" id="PS51462"/>
    </source>
</evidence>
<evidence type="ECO:0000313" key="5">
    <source>
        <dbReference type="Proteomes" id="UP000249396"/>
    </source>
</evidence>
<comment type="cofactor">
    <cofactor evidence="1">
        <name>Mg(2+)</name>
        <dbReference type="ChEBI" id="CHEBI:18420"/>
    </cofactor>
</comment>
<organism evidence="4 5">
    <name type="scientific">Candidatus Methylumidiphilus alinenensis</name>
    <dbReference type="NCBI Taxonomy" id="2202197"/>
    <lineage>
        <taxon>Bacteria</taxon>
        <taxon>Pseudomonadati</taxon>
        <taxon>Pseudomonadota</taxon>
        <taxon>Gammaproteobacteria</taxon>
        <taxon>Methylococcales</taxon>
        <taxon>Candidatus Methylumidiphilus</taxon>
    </lineage>
</organism>
<evidence type="ECO:0000313" key="4">
    <source>
        <dbReference type="EMBL" id="PZN73672.1"/>
    </source>
</evidence>
<dbReference type="Gene3D" id="3.90.79.10">
    <property type="entry name" value="Nucleoside Triphosphate Pyrophosphohydrolase"/>
    <property type="match status" value="1"/>
</dbReference>
<feature type="domain" description="Nudix hydrolase" evidence="3">
    <location>
        <begin position="31"/>
        <end position="160"/>
    </location>
</feature>
<dbReference type="SUPFAM" id="SSF55811">
    <property type="entry name" value="Nudix"/>
    <property type="match status" value="1"/>
</dbReference>
<dbReference type="Pfam" id="PF00293">
    <property type="entry name" value="NUDIX"/>
    <property type="match status" value="1"/>
</dbReference>
<sequence>MVNGQELICQVDESDQMIGPCQRSDAHRLGLRHRAVHILVFNSEGELFLQKRSGTKDVNPGLWDTSAAGHVDFGESYGECARRELAEELGIESQAALEPLFKLEANGDTGWEFVQVYQAIHDGEISLEAGEIDEGRWFGLSELETWIARGGEGLTPSFQILWARFCGI</sequence>
<dbReference type="EMBL" id="QJPH01000450">
    <property type="protein sequence ID" value="PZN73672.1"/>
    <property type="molecule type" value="Genomic_DNA"/>
</dbReference>
<name>A0A2W4QNU8_9GAMM</name>
<keyword evidence="2 4" id="KW-0378">Hydrolase</keyword>
<dbReference type="InterPro" id="IPR020084">
    <property type="entry name" value="NUDIX_hydrolase_CS"/>
</dbReference>
<dbReference type="PROSITE" id="PS00893">
    <property type="entry name" value="NUDIX_BOX"/>
    <property type="match status" value="1"/>
</dbReference>
<dbReference type="PANTHER" id="PTHR10885:SF0">
    <property type="entry name" value="ISOPENTENYL-DIPHOSPHATE DELTA-ISOMERASE"/>
    <property type="match status" value="1"/>
</dbReference>
<protein>
    <submittedName>
        <fullName evidence="4">NUDIX hydrolase</fullName>
    </submittedName>
</protein>
<dbReference type="InterPro" id="IPR000086">
    <property type="entry name" value="NUDIX_hydrolase_dom"/>
</dbReference>
<evidence type="ECO:0000256" key="2">
    <source>
        <dbReference type="ARBA" id="ARBA00022801"/>
    </source>
</evidence>
<dbReference type="CDD" id="cd04692">
    <property type="entry name" value="NUDIX_Hydrolase"/>
    <property type="match status" value="1"/>
</dbReference>
<dbReference type="InterPro" id="IPR015797">
    <property type="entry name" value="NUDIX_hydrolase-like_dom_sf"/>
</dbReference>
<dbReference type="PANTHER" id="PTHR10885">
    <property type="entry name" value="ISOPENTENYL-DIPHOSPHATE DELTA-ISOMERASE"/>
    <property type="match status" value="1"/>
</dbReference>
<gene>
    <name evidence="4" type="ORF">DM484_22320</name>
</gene>
<reference evidence="4 5" key="1">
    <citation type="journal article" date="2018" name="Aquat. Microb. Ecol.">
        <title>Gammaproteobacterial methanotrophs dominate.</title>
        <authorList>
            <person name="Rissanen A.J."/>
            <person name="Saarenheimo J."/>
            <person name="Tiirola M."/>
            <person name="Peura S."/>
            <person name="Aalto S.L."/>
            <person name="Karvinen A."/>
            <person name="Nykanen H."/>
        </authorList>
    </citation>
    <scope>NUCLEOTIDE SEQUENCE [LARGE SCALE GENOMIC DNA]</scope>
    <source>
        <strain evidence="4">AMbin10</strain>
    </source>
</reference>
<dbReference type="PROSITE" id="PS51462">
    <property type="entry name" value="NUDIX"/>
    <property type="match status" value="1"/>
</dbReference>
<proteinExistence type="predicted"/>